<evidence type="ECO:0000313" key="2">
    <source>
        <dbReference type="Proteomes" id="UP001457282"/>
    </source>
</evidence>
<dbReference type="EMBL" id="JBEDUW010000001">
    <property type="protein sequence ID" value="KAK9950859.1"/>
    <property type="molecule type" value="Genomic_DNA"/>
</dbReference>
<proteinExistence type="predicted"/>
<evidence type="ECO:0000313" key="1">
    <source>
        <dbReference type="EMBL" id="KAK9950859.1"/>
    </source>
</evidence>
<accession>A0AAW1YQJ0</accession>
<dbReference type="Proteomes" id="UP001457282">
    <property type="component" value="Unassembled WGS sequence"/>
</dbReference>
<organism evidence="1 2">
    <name type="scientific">Rubus argutus</name>
    <name type="common">Southern blackberry</name>
    <dbReference type="NCBI Taxonomy" id="59490"/>
    <lineage>
        <taxon>Eukaryota</taxon>
        <taxon>Viridiplantae</taxon>
        <taxon>Streptophyta</taxon>
        <taxon>Embryophyta</taxon>
        <taxon>Tracheophyta</taxon>
        <taxon>Spermatophyta</taxon>
        <taxon>Magnoliopsida</taxon>
        <taxon>eudicotyledons</taxon>
        <taxon>Gunneridae</taxon>
        <taxon>Pentapetalae</taxon>
        <taxon>rosids</taxon>
        <taxon>fabids</taxon>
        <taxon>Rosales</taxon>
        <taxon>Rosaceae</taxon>
        <taxon>Rosoideae</taxon>
        <taxon>Rosoideae incertae sedis</taxon>
        <taxon>Rubus</taxon>
    </lineage>
</organism>
<name>A0AAW1YQJ0_RUBAR</name>
<dbReference type="AlphaFoldDB" id="A0AAW1YQJ0"/>
<reference evidence="1 2" key="1">
    <citation type="journal article" date="2023" name="G3 (Bethesda)">
        <title>A chromosome-length genome assembly and annotation of blackberry (Rubus argutus, cv. 'Hillquist').</title>
        <authorList>
            <person name="Bruna T."/>
            <person name="Aryal R."/>
            <person name="Dudchenko O."/>
            <person name="Sargent D.J."/>
            <person name="Mead D."/>
            <person name="Buti M."/>
            <person name="Cavallini A."/>
            <person name="Hytonen T."/>
            <person name="Andres J."/>
            <person name="Pham M."/>
            <person name="Weisz D."/>
            <person name="Mascagni F."/>
            <person name="Usai G."/>
            <person name="Natali L."/>
            <person name="Bassil N."/>
            <person name="Fernandez G.E."/>
            <person name="Lomsadze A."/>
            <person name="Armour M."/>
            <person name="Olukolu B."/>
            <person name="Poorten T."/>
            <person name="Britton C."/>
            <person name="Davik J."/>
            <person name="Ashrafi H."/>
            <person name="Aiden E.L."/>
            <person name="Borodovsky M."/>
            <person name="Worthington M."/>
        </authorList>
    </citation>
    <scope>NUCLEOTIDE SEQUENCE [LARGE SCALE GENOMIC DNA]</scope>
    <source>
        <strain evidence="1">PI 553951</strain>
    </source>
</reference>
<protein>
    <submittedName>
        <fullName evidence="1">Uncharacterized protein</fullName>
    </submittedName>
</protein>
<keyword evidence="2" id="KW-1185">Reference proteome</keyword>
<sequence>MLEESPCIEVKCKKLVKSIKKLKDSKEVPCFLPCTPSHHQGQPQSGVPRLWVHHRRPPKHTCIDLSRSSVFNCSTSIVITEPSLSPASSTITAAFAQVRAQFSAPASLHAIPHSQAPRLFPLQRRRCRRPRRCCQIPEPMHSKPSTTVPLINHHHAAAFPF</sequence>
<comment type="caution">
    <text evidence="1">The sequence shown here is derived from an EMBL/GenBank/DDBJ whole genome shotgun (WGS) entry which is preliminary data.</text>
</comment>
<gene>
    <name evidence="1" type="ORF">M0R45_006325</name>
</gene>